<dbReference type="SUPFAM" id="SSF63411">
    <property type="entry name" value="LuxS/MPP-like metallohydrolase"/>
    <property type="match status" value="2"/>
</dbReference>
<comment type="caution">
    <text evidence="4">The sequence shown here is derived from an EMBL/GenBank/DDBJ whole genome shotgun (WGS) entry which is preliminary data.</text>
</comment>
<evidence type="ECO:0000259" key="2">
    <source>
        <dbReference type="Pfam" id="PF00675"/>
    </source>
</evidence>
<feature type="domain" description="Peptidase M16 N-terminal" evidence="2">
    <location>
        <begin position="63"/>
        <end position="175"/>
    </location>
</feature>
<gene>
    <name evidence="4" type="ORF">LNP07_04070</name>
</gene>
<protein>
    <submittedName>
        <fullName evidence="4">Insulinase family protein</fullName>
    </submittedName>
</protein>
<feature type="coiled-coil region" evidence="1">
    <location>
        <begin position="331"/>
        <end position="358"/>
    </location>
</feature>
<keyword evidence="1" id="KW-0175">Coiled coil</keyword>
<evidence type="ECO:0000256" key="1">
    <source>
        <dbReference type="SAM" id="Coils"/>
    </source>
</evidence>
<dbReference type="RefSeq" id="WP_248601670.1">
    <property type="nucleotide sequence ID" value="NZ_JAJIAO010000003.1"/>
</dbReference>
<dbReference type="EMBL" id="JAJIAO010000003">
    <property type="protein sequence ID" value="MCK8624686.1"/>
    <property type="molecule type" value="Genomic_DNA"/>
</dbReference>
<dbReference type="InterPro" id="IPR007863">
    <property type="entry name" value="Peptidase_M16_C"/>
</dbReference>
<dbReference type="NCBIfam" id="NF047421">
    <property type="entry name" value="YfmH_fam"/>
    <property type="match status" value="1"/>
</dbReference>
<keyword evidence="5" id="KW-1185">Reference proteome</keyword>
<dbReference type="Gene3D" id="3.30.830.10">
    <property type="entry name" value="Metalloenzyme, LuxS/M16 peptidase-like"/>
    <property type="match status" value="2"/>
</dbReference>
<evidence type="ECO:0000313" key="5">
    <source>
        <dbReference type="Proteomes" id="UP001522905"/>
    </source>
</evidence>
<dbReference type="PANTHER" id="PTHR11851">
    <property type="entry name" value="METALLOPROTEASE"/>
    <property type="match status" value="1"/>
</dbReference>
<dbReference type="Proteomes" id="UP001522905">
    <property type="component" value="Unassembled WGS sequence"/>
</dbReference>
<proteinExistence type="predicted"/>
<accession>A0ABT0I1T7</accession>
<reference evidence="4 5" key="1">
    <citation type="submission" date="2021-11" db="EMBL/GenBank/DDBJ databases">
        <title>Comparative genomics of bee honey and flower isolates.</title>
        <authorList>
            <person name="Bechtner J.D."/>
            <person name="Gallus M.K."/>
            <person name="Ehrmann M."/>
        </authorList>
    </citation>
    <scope>NUCLEOTIDE SEQUENCE [LARGE SCALE GENOMIC DNA]</scope>
    <source>
        <strain evidence="4 5">M161</strain>
    </source>
</reference>
<dbReference type="Pfam" id="PF05193">
    <property type="entry name" value="Peptidase_M16_C"/>
    <property type="match status" value="1"/>
</dbReference>
<sequence>MINKKYDNYNENIYYETLDNGLKVVLVPKKDFHKTYATLSTNYGSINNKFIPYGKTEPVELPAGIAHFLEHKMFDKKDYDAFDLFSKTGASSNAFTSFTKTSYLFSCVDSLKENINILLDFVQQPYFTESKVEKEKGIIGQEISMYDDDPDTVMFFGTVSKMYPDFPLNMDIAGTVESIDNITAKDLYTAYDTFYQPGNMQLNIVGNMNVEDVMTWINNNQNHKSFNDYHEINNVIPTSQKIIVNSKQNMNVSRNKVAIGIKGTPSKQLDVKYEIGVSLLLELLFSESSNNYNKLYDEGIIDDTFGFTFEYEKYYNFGLLAGDTDDPDRFINEIKSILLNASSKLDNLESDFELIKKEELGQHISMMNSIEAIANNLGNKANNYTNLYDEISIINDMTLEYLKECAKKFINENNIVTNIIAPKK</sequence>
<feature type="domain" description="Peptidase M16 C-terminal" evidence="3">
    <location>
        <begin position="181"/>
        <end position="343"/>
    </location>
</feature>
<dbReference type="InterPro" id="IPR050361">
    <property type="entry name" value="MPP/UQCRC_Complex"/>
</dbReference>
<evidence type="ECO:0000313" key="4">
    <source>
        <dbReference type="EMBL" id="MCK8624686.1"/>
    </source>
</evidence>
<evidence type="ECO:0000259" key="3">
    <source>
        <dbReference type="Pfam" id="PF05193"/>
    </source>
</evidence>
<dbReference type="Pfam" id="PF00675">
    <property type="entry name" value="Peptidase_M16"/>
    <property type="match status" value="1"/>
</dbReference>
<dbReference type="InterPro" id="IPR011249">
    <property type="entry name" value="Metalloenz_LuxS/M16"/>
</dbReference>
<dbReference type="InterPro" id="IPR011765">
    <property type="entry name" value="Pept_M16_N"/>
</dbReference>
<dbReference type="PANTHER" id="PTHR11851:SF134">
    <property type="entry name" value="ZINC-DEPENDENT PROTEASE"/>
    <property type="match status" value="1"/>
</dbReference>
<organism evidence="4 5">
    <name type="scientific">Apilactobacillus xinyiensis</name>
    <dbReference type="NCBI Taxonomy" id="2841032"/>
    <lineage>
        <taxon>Bacteria</taxon>
        <taxon>Bacillati</taxon>
        <taxon>Bacillota</taxon>
        <taxon>Bacilli</taxon>
        <taxon>Lactobacillales</taxon>
        <taxon>Lactobacillaceae</taxon>
        <taxon>Apilactobacillus</taxon>
    </lineage>
</organism>
<name>A0ABT0I1T7_9LACO</name>